<dbReference type="InterPro" id="IPR036388">
    <property type="entry name" value="WH-like_DNA-bd_sf"/>
</dbReference>
<dbReference type="SUPFAM" id="SSF46894">
    <property type="entry name" value="C-terminal effector domain of the bipartite response regulators"/>
    <property type="match status" value="1"/>
</dbReference>
<keyword evidence="3" id="KW-0804">Transcription</keyword>
<sequence length="899" mass="96809">MLPLSSRPGLFIGRLDEKRHIDELTGRAVSGRGGALALRGEAGIGKSALLTYAAHATPAFRTIRATGSEFERHLPYSGLHQLCVPLLRHLADLPRRHHDALRVAFGLAEGTPDSFQIGLAALGLLTAAAQDRPLLCLIDDAQWLDSASLQVMLFLVRRVTTDPIAMLFAARSGHGANEFDELPGLVIRGLNDEDAKILLTTRSPLPLDDQVRDRLIAEAQGSPLALLELPRAGGFVPPDVSSVPTRIEHGFHTRLTGLTAEARLLLTVAAADPTGDPGLLWTAAHHLGLDLTPTCAEAAATGLAEFGLRIRFCHPLARSAVYRAASGDERRTAHGALAEATDPTVAPDRRAWHRAQAGAGPDEDIAAELERCASRARARGGVAAEAAFLERSVALSLDPERRIERTLAAAEAHFDAGTTDVVEELLATLETATLDDYRRARVDLLRGRTAFTRQRDDIGPTLMTRAAQRLSALRPEQARDSFLDAVEMSLVVGRGSGVIHKAVAAAQSAAPASHSPDLLDALIELVTNGYPTAAPLLHRTLHGENKPLWVRRPALASMIAIELWDPETHTTIADWLVKDGRESGSPLLLRLGLAQTAIGAVMIGDIGQAIAATAEEAAIADAAGVPPLAHHRLHLAAQRGRREEFREVAQQAENAPRSAGQVTNLHATAATLNNGLADYPAALAAARRATEHDDIFLTGSVLPELIEAAVACDDHAAATEALTSLTERTQAGGTTVGRGIAAYSRGLVTGVEHHFLEAIELLAEGRLVPYLGRAHLLYGQWLRRERRRRDCRQHLHTAHELLSKAGSEGFAQRAAIELRATGEKVRPRSSRPYEKLTMQEVAVARLVASGATSNEVANQLFISKRTVDAHLRNIFRKLGLTSRRQLKDHPDLPVHDRSE</sequence>
<gene>
    <name evidence="5" type="ORF">JK364_10380</name>
</gene>
<name>A0ABS1PKI1_9ACTN</name>
<keyword evidence="6" id="KW-1185">Reference proteome</keyword>
<feature type="domain" description="HTH luxR-type" evidence="4">
    <location>
        <begin position="829"/>
        <end position="894"/>
    </location>
</feature>
<dbReference type="Proteomes" id="UP000621510">
    <property type="component" value="Unassembled WGS sequence"/>
</dbReference>
<dbReference type="Gene3D" id="1.10.10.10">
    <property type="entry name" value="Winged helix-like DNA-binding domain superfamily/Winged helix DNA-binding domain"/>
    <property type="match status" value="1"/>
</dbReference>
<dbReference type="InterPro" id="IPR016032">
    <property type="entry name" value="Sig_transdc_resp-reg_C-effctor"/>
</dbReference>
<dbReference type="CDD" id="cd06170">
    <property type="entry name" value="LuxR_C_like"/>
    <property type="match status" value="1"/>
</dbReference>
<dbReference type="SMART" id="SM00421">
    <property type="entry name" value="HTH_LUXR"/>
    <property type="match status" value="1"/>
</dbReference>
<evidence type="ECO:0000256" key="1">
    <source>
        <dbReference type="ARBA" id="ARBA00023015"/>
    </source>
</evidence>
<organism evidence="5 6">
    <name type="scientific">Streptomyces endocoffeicus</name>
    <dbReference type="NCBI Taxonomy" id="2898945"/>
    <lineage>
        <taxon>Bacteria</taxon>
        <taxon>Bacillati</taxon>
        <taxon>Actinomycetota</taxon>
        <taxon>Actinomycetes</taxon>
        <taxon>Kitasatosporales</taxon>
        <taxon>Streptomycetaceae</taxon>
        <taxon>Streptomyces</taxon>
    </lineage>
</organism>
<proteinExistence type="predicted"/>
<evidence type="ECO:0000256" key="2">
    <source>
        <dbReference type="ARBA" id="ARBA00023125"/>
    </source>
</evidence>
<evidence type="ECO:0000259" key="4">
    <source>
        <dbReference type="PROSITE" id="PS50043"/>
    </source>
</evidence>
<reference evidence="5 6" key="1">
    <citation type="submission" date="2021-01" db="EMBL/GenBank/DDBJ databases">
        <title>WGS of actinomycetes isolated from Thailand.</title>
        <authorList>
            <person name="Thawai C."/>
        </authorList>
    </citation>
    <scope>NUCLEOTIDE SEQUENCE [LARGE SCALE GENOMIC DNA]</scope>
    <source>
        <strain evidence="5 6">CA3R110</strain>
    </source>
</reference>
<comment type="caution">
    <text evidence="5">The sequence shown here is derived from an EMBL/GenBank/DDBJ whole genome shotgun (WGS) entry which is preliminary data.</text>
</comment>
<dbReference type="PROSITE" id="PS50043">
    <property type="entry name" value="HTH_LUXR_2"/>
    <property type="match status" value="1"/>
</dbReference>
<keyword evidence="2" id="KW-0238">DNA-binding</keyword>
<evidence type="ECO:0000313" key="6">
    <source>
        <dbReference type="Proteomes" id="UP000621510"/>
    </source>
</evidence>
<accession>A0ABS1PKI1</accession>
<dbReference type="InterPro" id="IPR041664">
    <property type="entry name" value="AAA_16"/>
</dbReference>
<protein>
    <submittedName>
        <fullName evidence="5">AAA family ATPase</fullName>
    </submittedName>
</protein>
<dbReference type="Pfam" id="PF00196">
    <property type="entry name" value="GerE"/>
    <property type="match status" value="1"/>
</dbReference>
<evidence type="ECO:0000256" key="3">
    <source>
        <dbReference type="ARBA" id="ARBA00023163"/>
    </source>
</evidence>
<dbReference type="EMBL" id="JAERRG010000003">
    <property type="protein sequence ID" value="MBL1112799.1"/>
    <property type="molecule type" value="Genomic_DNA"/>
</dbReference>
<dbReference type="PANTHER" id="PTHR44688">
    <property type="entry name" value="DNA-BINDING TRANSCRIPTIONAL ACTIVATOR DEVR_DOSR"/>
    <property type="match status" value="1"/>
</dbReference>
<dbReference type="InterPro" id="IPR000792">
    <property type="entry name" value="Tscrpt_reg_LuxR_C"/>
</dbReference>
<dbReference type="PROSITE" id="PS00622">
    <property type="entry name" value="HTH_LUXR_1"/>
    <property type="match status" value="1"/>
</dbReference>
<dbReference type="PANTHER" id="PTHR44688:SF16">
    <property type="entry name" value="DNA-BINDING TRANSCRIPTIONAL ACTIVATOR DEVR_DOSR"/>
    <property type="match status" value="1"/>
</dbReference>
<dbReference type="SUPFAM" id="SSF52540">
    <property type="entry name" value="P-loop containing nucleoside triphosphate hydrolases"/>
    <property type="match status" value="1"/>
</dbReference>
<evidence type="ECO:0000313" key="5">
    <source>
        <dbReference type="EMBL" id="MBL1112799.1"/>
    </source>
</evidence>
<keyword evidence="1" id="KW-0805">Transcription regulation</keyword>
<dbReference type="Pfam" id="PF13191">
    <property type="entry name" value="AAA_16"/>
    <property type="match status" value="1"/>
</dbReference>
<dbReference type="InterPro" id="IPR027417">
    <property type="entry name" value="P-loop_NTPase"/>
</dbReference>
<dbReference type="PRINTS" id="PR00038">
    <property type="entry name" value="HTHLUXR"/>
</dbReference>